<dbReference type="PATRIC" id="fig|13035.3.peg.1879"/>
<protein>
    <submittedName>
        <fullName evidence="8">Periplasmic or secreted lipoprotein</fullName>
    </submittedName>
</protein>
<dbReference type="InterPro" id="IPR038570">
    <property type="entry name" value="HicA_sf"/>
</dbReference>
<reference evidence="8" key="1">
    <citation type="submission" date="2012-04" db="EMBL/GenBank/DDBJ databases">
        <title>Finished genome of Dactylococcopsis salina PCC 8305.</title>
        <authorList>
            <consortium name="US DOE Joint Genome Institute"/>
            <person name="Gugger M."/>
            <person name="Coursin T."/>
            <person name="Rippka R."/>
            <person name="Tandeau De Marsac N."/>
            <person name="Huntemann M."/>
            <person name="Wei C.-L."/>
            <person name="Han J."/>
            <person name="Detter J.C."/>
            <person name="Han C."/>
            <person name="Tapia R."/>
            <person name="Daligault H."/>
            <person name="Chen A."/>
            <person name="Krypides N."/>
            <person name="Mavromatis K."/>
            <person name="Markowitz V."/>
            <person name="Szeto E."/>
            <person name="Ivanova N."/>
            <person name="Ovchinnikova G."/>
            <person name="Pagani I."/>
            <person name="Pati A."/>
            <person name="Goodwin L."/>
            <person name="Peters L."/>
            <person name="Pitluck S."/>
            <person name="Woyke T."/>
            <person name="Kerfeld C."/>
        </authorList>
    </citation>
    <scope>NUCLEOTIDE SEQUENCE [LARGE SCALE GENOMIC DNA]</scope>
    <source>
        <strain evidence="8">PCC 8305</strain>
    </source>
</reference>
<comment type="similarity">
    <text evidence="1">Belongs to the HicA mRNA interferase family.</text>
</comment>
<dbReference type="Gene3D" id="3.30.920.30">
    <property type="entry name" value="Hypothetical protein"/>
    <property type="match status" value="1"/>
</dbReference>
<evidence type="ECO:0000256" key="6">
    <source>
        <dbReference type="ARBA" id="ARBA00022884"/>
    </source>
</evidence>
<evidence type="ECO:0000313" key="9">
    <source>
        <dbReference type="Proteomes" id="UP000010482"/>
    </source>
</evidence>
<dbReference type="OrthoDB" id="9802574at2"/>
<dbReference type="eggNOG" id="COG1724">
    <property type="taxonomic scope" value="Bacteria"/>
</dbReference>
<evidence type="ECO:0000256" key="3">
    <source>
        <dbReference type="ARBA" id="ARBA00022722"/>
    </source>
</evidence>
<dbReference type="RefSeq" id="WP_015229331.1">
    <property type="nucleotide sequence ID" value="NC_019780.1"/>
</dbReference>
<evidence type="ECO:0000313" key="8">
    <source>
        <dbReference type="EMBL" id="AFZ50334.1"/>
    </source>
</evidence>
<dbReference type="GO" id="GO:0004519">
    <property type="term" value="F:endonuclease activity"/>
    <property type="evidence" value="ECO:0007669"/>
    <property type="project" value="UniProtKB-KW"/>
</dbReference>
<keyword evidence="9" id="KW-1185">Reference proteome</keyword>
<sequence>MKSISGKKLGQILERNGWKLVRIKGSHHRYQKDNMSISIPIHGNQDVKIGLLKSVMKQANLTESDLI</sequence>
<dbReference type="Proteomes" id="UP000010482">
    <property type="component" value="Chromosome"/>
</dbReference>
<keyword evidence="3" id="KW-0540">Nuclease</keyword>
<name>K9YTW8_DACS8</name>
<dbReference type="GO" id="GO:0016787">
    <property type="term" value="F:hydrolase activity"/>
    <property type="evidence" value="ECO:0007669"/>
    <property type="project" value="UniProtKB-KW"/>
</dbReference>
<dbReference type="PANTHER" id="PTHR34873">
    <property type="entry name" value="SSR1766 PROTEIN"/>
    <property type="match status" value="1"/>
</dbReference>
<evidence type="ECO:0000256" key="5">
    <source>
        <dbReference type="ARBA" id="ARBA00022801"/>
    </source>
</evidence>
<dbReference type="HOGENOM" id="CLU_164851_4_1_3"/>
<proteinExistence type="inferred from homology"/>
<evidence type="ECO:0000256" key="1">
    <source>
        <dbReference type="ARBA" id="ARBA00006620"/>
    </source>
</evidence>
<organism evidence="8 9">
    <name type="scientific">Dactylococcopsis salina (strain PCC 8305)</name>
    <name type="common">Myxobactron salinum</name>
    <dbReference type="NCBI Taxonomy" id="13035"/>
    <lineage>
        <taxon>Bacteria</taxon>
        <taxon>Bacillati</taxon>
        <taxon>Cyanobacteriota</taxon>
        <taxon>Cyanophyceae</taxon>
        <taxon>Nodosilineales</taxon>
        <taxon>Cymatolegaceae</taxon>
        <taxon>Dactylococcopsis</taxon>
    </lineage>
</organism>
<dbReference type="InterPro" id="IPR012933">
    <property type="entry name" value="HicA_mRNA_interferase"/>
</dbReference>
<dbReference type="AlphaFoldDB" id="K9YTW8"/>
<evidence type="ECO:0000256" key="4">
    <source>
        <dbReference type="ARBA" id="ARBA00022759"/>
    </source>
</evidence>
<keyword evidence="8" id="KW-0449">Lipoprotein</keyword>
<keyword evidence="7" id="KW-0346">Stress response</keyword>
<dbReference type="GO" id="GO:0003729">
    <property type="term" value="F:mRNA binding"/>
    <property type="evidence" value="ECO:0007669"/>
    <property type="project" value="InterPro"/>
</dbReference>
<keyword evidence="4" id="KW-0255">Endonuclease</keyword>
<dbReference type="KEGG" id="dsl:Dacsa_1667"/>
<evidence type="ECO:0000256" key="7">
    <source>
        <dbReference type="ARBA" id="ARBA00023016"/>
    </source>
</evidence>
<evidence type="ECO:0000256" key="2">
    <source>
        <dbReference type="ARBA" id="ARBA00022649"/>
    </source>
</evidence>
<keyword evidence="2" id="KW-1277">Toxin-antitoxin system</keyword>
<accession>K9YTW8</accession>
<dbReference type="EMBL" id="CP003944">
    <property type="protein sequence ID" value="AFZ50334.1"/>
    <property type="molecule type" value="Genomic_DNA"/>
</dbReference>
<keyword evidence="5" id="KW-0378">Hydrolase</keyword>
<dbReference type="STRING" id="13035.Dacsa_1667"/>
<keyword evidence="6" id="KW-0694">RNA-binding</keyword>
<dbReference type="SUPFAM" id="SSF54786">
    <property type="entry name" value="YcfA/nrd intein domain"/>
    <property type="match status" value="1"/>
</dbReference>
<dbReference type="PANTHER" id="PTHR34873:SF3">
    <property type="entry name" value="ADDICTION MODULE TOXIN, HICA FAMILY"/>
    <property type="match status" value="1"/>
</dbReference>
<gene>
    <name evidence="8" type="ORF">Dacsa_1667</name>
</gene>
<dbReference type="Pfam" id="PF07927">
    <property type="entry name" value="HicA_toxin"/>
    <property type="match status" value="1"/>
</dbReference>